<keyword evidence="3" id="KW-0216">Detoxification</keyword>
<dbReference type="PANTHER" id="PTHR42747:SF3">
    <property type="entry name" value="NITRONATE MONOOXYGENASE-RELATED"/>
    <property type="match status" value="1"/>
</dbReference>
<dbReference type="GO" id="GO:0018580">
    <property type="term" value="F:nitronate monooxygenase activity"/>
    <property type="evidence" value="ECO:0007669"/>
    <property type="project" value="InterPro"/>
</dbReference>
<evidence type="ECO:0000256" key="8">
    <source>
        <dbReference type="ARBA" id="ARBA00031155"/>
    </source>
</evidence>
<dbReference type="InterPro" id="IPR004136">
    <property type="entry name" value="NMO"/>
</dbReference>
<name>A0A078MPM4_9MICC</name>
<dbReference type="SUPFAM" id="SSF51412">
    <property type="entry name" value="Inosine monophosphate dehydrogenase (IMPDH)"/>
    <property type="match status" value="1"/>
</dbReference>
<dbReference type="AlphaFoldDB" id="A0A078MPM4"/>
<dbReference type="Gene3D" id="3.20.20.70">
    <property type="entry name" value="Aldolase class I"/>
    <property type="match status" value="1"/>
</dbReference>
<evidence type="ECO:0000313" key="10">
    <source>
        <dbReference type="EMBL" id="CEA08229.1"/>
    </source>
</evidence>
<evidence type="ECO:0000256" key="4">
    <source>
        <dbReference type="ARBA" id="ARBA00022630"/>
    </source>
</evidence>
<evidence type="ECO:0000256" key="9">
    <source>
        <dbReference type="ARBA" id="ARBA00049401"/>
    </source>
</evidence>
<keyword evidence="6" id="KW-0560">Oxidoreductase</keyword>
<dbReference type="InterPro" id="IPR013785">
    <property type="entry name" value="Aldolase_TIM"/>
</dbReference>
<organism evidence="10">
    <name type="scientific">Arthrobacter saudimassiliensis</name>
    <dbReference type="NCBI Taxonomy" id="1461584"/>
    <lineage>
        <taxon>Bacteria</taxon>
        <taxon>Bacillati</taxon>
        <taxon>Actinomycetota</taxon>
        <taxon>Actinomycetes</taxon>
        <taxon>Micrococcales</taxon>
        <taxon>Micrococcaceae</taxon>
        <taxon>Arthrobacter</taxon>
    </lineage>
</organism>
<dbReference type="CDD" id="cd04730">
    <property type="entry name" value="NPD_like"/>
    <property type="match status" value="1"/>
</dbReference>
<comment type="catalytic activity">
    <reaction evidence="9">
        <text>3 propionate 3-nitronate + 3 O2 + H2O = 3 3-oxopropanoate + 2 nitrate + nitrite + H2O2 + 3 H(+)</text>
        <dbReference type="Rhea" id="RHEA:57332"/>
        <dbReference type="ChEBI" id="CHEBI:15377"/>
        <dbReference type="ChEBI" id="CHEBI:15378"/>
        <dbReference type="ChEBI" id="CHEBI:15379"/>
        <dbReference type="ChEBI" id="CHEBI:16240"/>
        <dbReference type="ChEBI" id="CHEBI:16301"/>
        <dbReference type="ChEBI" id="CHEBI:17632"/>
        <dbReference type="ChEBI" id="CHEBI:33190"/>
        <dbReference type="ChEBI" id="CHEBI:136067"/>
    </reaction>
</comment>
<dbReference type="GO" id="GO:0016627">
    <property type="term" value="F:oxidoreductase activity, acting on the CH-CH group of donors"/>
    <property type="evidence" value="ECO:0007669"/>
    <property type="project" value="InterPro"/>
</dbReference>
<keyword evidence="5" id="KW-0288">FMN</keyword>
<dbReference type="GO" id="GO:0006207">
    <property type="term" value="P:'de novo' pyrimidine nucleobase biosynthetic process"/>
    <property type="evidence" value="ECO:0007669"/>
    <property type="project" value="InterPro"/>
</dbReference>
<evidence type="ECO:0000256" key="1">
    <source>
        <dbReference type="ARBA" id="ARBA00001917"/>
    </source>
</evidence>
<evidence type="ECO:0000256" key="5">
    <source>
        <dbReference type="ARBA" id="ARBA00022643"/>
    </source>
</evidence>
<dbReference type="EMBL" id="LN483070">
    <property type="protein sequence ID" value="CEA08229.1"/>
    <property type="molecule type" value="Genomic_DNA"/>
</dbReference>
<evidence type="ECO:0000256" key="7">
    <source>
        <dbReference type="ARBA" id="ARBA00023033"/>
    </source>
</evidence>
<gene>
    <name evidence="10" type="ORF">BN1051_01567</name>
</gene>
<dbReference type="PROSITE" id="PS00912">
    <property type="entry name" value="DHODEHASE_2"/>
    <property type="match status" value="1"/>
</dbReference>
<reference evidence="10" key="1">
    <citation type="submission" date="2014-07" db="EMBL/GenBank/DDBJ databases">
        <authorList>
            <person name="Urmite Genomes Urmite Genomes"/>
        </authorList>
    </citation>
    <scope>NUCLEOTIDE SEQUENCE</scope>
    <source>
        <strain evidence="10">11W110_air</strain>
    </source>
</reference>
<evidence type="ECO:0000256" key="2">
    <source>
        <dbReference type="ARBA" id="ARBA00009881"/>
    </source>
</evidence>
<evidence type="ECO:0000256" key="6">
    <source>
        <dbReference type="ARBA" id="ARBA00023002"/>
    </source>
</evidence>
<comment type="cofactor">
    <cofactor evidence="1">
        <name>FMN</name>
        <dbReference type="ChEBI" id="CHEBI:58210"/>
    </cofactor>
</comment>
<proteinExistence type="inferred from homology"/>
<accession>A0A078MPM4</accession>
<dbReference type="PATRIC" id="fig|1461584.3.peg.1556"/>
<dbReference type="InterPro" id="IPR001295">
    <property type="entry name" value="Dihydroorotate_DH_CS"/>
</dbReference>
<dbReference type="GO" id="GO:0009636">
    <property type="term" value="P:response to toxic substance"/>
    <property type="evidence" value="ECO:0007669"/>
    <property type="project" value="UniProtKB-KW"/>
</dbReference>
<sequence>MFSLYDLPRRIVAAPMAGGPSTPELAAAVSEAGGLGFLAAGYLAADVLEGRIARLQDLTPRPFGVNLFVPDAANTQETASTSGTGPDAYEAAAQYRGQLLDEQAAGALPPTQQPLPLPDATDDDGWEAKLGLVLDMSVPVVSFTFGVPSAEVVAQLHEAGTAVVITVTDPDEAEAAVGSGARILCVQGPDAGGHRGTLRTAAEPGTDALPDLLEGVRTVLGDILPGPRETVQLIAAGGISGPAQVAELLSAGADAVQVGTALLLAPEAGTHPLHRQALAGERFADTSLTRAFSGRWARGLTNDFMRRHRDAPAAYPLVNQITRPLRAEAAERGDADLMSLWAGRGFREARPLPAAEIVEELWGGVR</sequence>
<dbReference type="Pfam" id="PF03060">
    <property type="entry name" value="NMO"/>
    <property type="match status" value="1"/>
</dbReference>
<protein>
    <recommendedName>
        <fullName evidence="8">Propionate 3-nitronate monooxygenase</fullName>
    </recommendedName>
</protein>
<comment type="similarity">
    <text evidence="2">Belongs to the nitronate monooxygenase family. NMO class I subfamily.</text>
</comment>
<keyword evidence="7 10" id="KW-0503">Monooxygenase</keyword>
<dbReference type="PANTHER" id="PTHR42747">
    <property type="entry name" value="NITRONATE MONOOXYGENASE-RELATED"/>
    <property type="match status" value="1"/>
</dbReference>
<keyword evidence="4" id="KW-0285">Flavoprotein</keyword>
<evidence type="ECO:0000256" key="3">
    <source>
        <dbReference type="ARBA" id="ARBA00022575"/>
    </source>
</evidence>